<evidence type="ECO:0000313" key="2">
    <source>
        <dbReference type="Proteomes" id="UP000678499"/>
    </source>
</evidence>
<reference evidence="1" key="1">
    <citation type="submission" date="2020-11" db="EMBL/GenBank/DDBJ databases">
        <authorList>
            <person name="Tran Van P."/>
        </authorList>
    </citation>
    <scope>NUCLEOTIDE SEQUENCE</scope>
</reference>
<evidence type="ECO:0000313" key="1">
    <source>
        <dbReference type="EMBL" id="CAD7276839.1"/>
    </source>
</evidence>
<dbReference type="EMBL" id="CAJPEX010000728">
    <property type="protein sequence ID" value="CAG0916991.1"/>
    <property type="molecule type" value="Genomic_DNA"/>
</dbReference>
<dbReference type="Proteomes" id="UP000678499">
    <property type="component" value="Unassembled WGS sequence"/>
</dbReference>
<proteinExistence type="predicted"/>
<organism evidence="1">
    <name type="scientific">Notodromas monacha</name>
    <dbReference type="NCBI Taxonomy" id="399045"/>
    <lineage>
        <taxon>Eukaryota</taxon>
        <taxon>Metazoa</taxon>
        <taxon>Ecdysozoa</taxon>
        <taxon>Arthropoda</taxon>
        <taxon>Crustacea</taxon>
        <taxon>Oligostraca</taxon>
        <taxon>Ostracoda</taxon>
        <taxon>Podocopa</taxon>
        <taxon>Podocopida</taxon>
        <taxon>Cypridocopina</taxon>
        <taxon>Cypridoidea</taxon>
        <taxon>Cyprididae</taxon>
        <taxon>Notodromas</taxon>
    </lineage>
</organism>
<sequence length="83" mass="8714">MCVSLDRSQSVGVVKTRPVSLVLPKRLSDRESPAGAIMPTTLVKVTSQDSIGNCSLNVHAEVERNPSGVAGITSVAMKHATLN</sequence>
<dbReference type="AlphaFoldDB" id="A0A7R9BLT7"/>
<keyword evidence="2" id="KW-1185">Reference proteome</keyword>
<gene>
    <name evidence="1" type="ORF">NMOB1V02_LOCUS4589</name>
</gene>
<protein>
    <submittedName>
        <fullName evidence="1">Uncharacterized protein</fullName>
    </submittedName>
</protein>
<dbReference type="EMBL" id="OA882765">
    <property type="protein sequence ID" value="CAD7276839.1"/>
    <property type="molecule type" value="Genomic_DNA"/>
</dbReference>
<name>A0A7R9BLT7_9CRUS</name>
<accession>A0A7R9BLT7</accession>